<accession>A0A8H6SMB0</accession>
<dbReference type="Proteomes" id="UP000636479">
    <property type="component" value="Unassembled WGS sequence"/>
</dbReference>
<evidence type="ECO:0000313" key="2">
    <source>
        <dbReference type="EMBL" id="KAF7301954.1"/>
    </source>
</evidence>
<feature type="compositionally biased region" description="Polar residues" evidence="1">
    <location>
        <begin position="140"/>
        <end position="149"/>
    </location>
</feature>
<proteinExistence type="predicted"/>
<evidence type="ECO:0000313" key="3">
    <source>
        <dbReference type="Proteomes" id="UP000636479"/>
    </source>
</evidence>
<reference evidence="2" key="1">
    <citation type="submission" date="2020-05" db="EMBL/GenBank/DDBJ databases">
        <title>Mycena genomes resolve the evolution of fungal bioluminescence.</title>
        <authorList>
            <person name="Tsai I.J."/>
        </authorList>
    </citation>
    <scope>NUCLEOTIDE SEQUENCE</scope>
    <source>
        <strain evidence="2">171206Taipei</strain>
    </source>
</reference>
<gene>
    <name evidence="2" type="ORF">MIND_00761500</name>
</gene>
<comment type="caution">
    <text evidence="2">The sequence shown here is derived from an EMBL/GenBank/DDBJ whole genome shotgun (WGS) entry which is preliminary data.</text>
</comment>
<dbReference type="RefSeq" id="XP_037219954.1">
    <property type="nucleotide sequence ID" value="XM_037364310.1"/>
</dbReference>
<sequence length="269" mass="30381">MPAAPENSRLDWGTLEGAKERLRLDLNLSDPKIYEPVFRRLNSLLDAEVCPYPKNQRRRLAKEVLEKFLDIYHGHFLYKLSDSGQKTRIASLENYFQVYQNAELHRALNEDGSNGSSLNADFGIELEVPLPDSENEQRRSASMASTIPASSEYEGPSTNENSEADSGLGITRGAAVKKRPNVVQVVNNDLISLLDPEDPIGTFLMLVCQPPMSGLFSAFNRCGIKTAHHLVGMAQWPEERVKDFIQRYHIKQTPFDEMAILFGFRALRR</sequence>
<organism evidence="2 3">
    <name type="scientific">Mycena indigotica</name>
    <dbReference type="NCBI Taxonomy" id="2126181"/>
    <lineage>
        <taxon>Eukaryota</taxon>
        <taxon>Fungi</taxon>
        <taxon>Dikarya</taxon>
        <taxon>Basidiomycota</taxon>
        <taxon>Agaricomycotina</taxon>
        <taxon>Agaricomycetes</taxon>
        <taxon>Agaricomycetidae</taxon>
        <taxon>Agaricales</taxon>
        <taxon>Marasmiineae</taxon>
        <taxon>Mycenaceae</taxon>
        <taxon>Mycena</taxon>
    </lineage>
</organism>
<dbReference type="EMBL" id="JACAZF010000006">
    <property type="protein sequence ID" value="KAF7301954.1"/>
    <property type="molecule type" value="Genomic_DNA"/>
</dbReference>
<evidence type="ECO:0000256" key="1">
    <source>
        <dbReference type="SAM" id="MobiDB-lite"/>
    </source>
</evidence>
<protein>
    <submittedName>
        <fullName evidence="2">Uncharacterized protein</fullName>
    </submittedName>
</protein>
<feature type="region of interest" description="Disordered" evidence="1">
    <location>
        <begin position="131"/>
        <end position="167"/>
    </location>
</feature>
<dbReference type="GeneID" id="59346826"/>
<dbReference type="AlphaFoldDB" id="A0A8H6SMB0"/>
<keyword evidence="3" id="KW-1185">Reference proteome</keyword>
<dbReference type="OrthoDB" id="2969218at2759"/>
<name>A0A8H6SMB0_9AGAR</name>